<keyword evidence="1" id="KW-0812">Transmembrane</keyword>
<evidence type="ECO:0000313" key="3">
    <source>
        <dbReference type="Proteomes" id="UP000244900"/>
    </source>
</evidence>
<organism evidence="2 3">
    <name type="scientific">Streptomyces tirandamycinicus</name>
    <dbReference type="NCBI Taxonomy" id="2174846"/>
    <lineage>
        <taxon>Bacteria</taxon>
        <taxon>Bacillati</taxon>
        <taxon>Actinomycetota</taxon>
        <taxon>Actinomycetes</taxon>
        <taxon>Kitasatosporales</taxon>
        <taxon>Streptomycetaceae</taxon>
        <taxon>Streptomyces</taxon>
    </lineage>
</organism>
<evidence type="ECO:0000256" key="1">
    <source>
        <dbReference type="SAM" id="Phobius"/>
    </source>
</evidence>
<feature type="transmembrane region" description="Helical" evidence="1">
    <location>
        <begin position="42"/>
        <end position="65"/>
    </location>
</feature>
<proteinExistence type="predicted"/>
<dbReference type="EMBL" id="CP029188">
    <property type="protein sequence ID" value="AWI32797.1"/>
    <property type="molecule type" value="Genomic_DNA"/>
</dbReference>
<keyword evidence="3" id="KW-1185">Reference proteome</keyword>
<dbReference type="KEGG" id="stir:DDW44_31295"/>
<name>A0A2S1T2Q8_9ACTN</name>
<dbReference type="AlphaFoldDB" id="A0A2S1T2Q8"/>
<reference evidence="2 3" key="1">
    <citation type="submission" date="2018-05" db="EMBL/GenBank/DDBJ databases">
        <title>Complete genome sequence of sponge-derived Streptomyces sp. HNM0039.</title>
        <authorList>
            <person name="Huang X."/>
            <person name="Zhou S."/>
        </authorList>
    </citation>
    <scope>NUCLEOTIDE SEQUENCE [LARGE SCALE GENOMIC DNA]</scope>
    <source>
        <strain evidence="2 3">HNM0039</strain>
    </source>
</reference>
<evidence type="ECO:0000313" key="2">
    <source>
        <dbReference type="EMBL" id="AWI32797.1"/>
    </source>
</evidence>
<keyword evidence="1" id="KW-0472">Membrane</keyword>
<keyword evidence="1" id="KW-1133">Transmembrane helix</keyword>
<gene>
    <name evidence="2" type="ORF">DDW44_31295</name>
</gene>
<dbReference type="Proteomes" id="UP000244900">
    <property type="component" value="Chromosome"/>
</dbReference>
<sequence length="196" mass="22111">MAEDAEDRGAEDPWELRWRAVPLPWFLECGGFPCLVLAPLTVVLAFFSAGWAVMIGALSLWWIAYSARYWITVWRSVVEIRVGSRDHGRLLLRQRYGRTRTYPLTAVTSLHPIQIGSISWALVGPGQDDEYTEEDELVLRLEVDGAEYTTYNTPCTTAAMQPLIAALRHACPEMIVHKTESRRATFVDVERGMSPG</sequence>
<protein>
    <submittedName>
        <fullName evidence="2">Uncharacterized protein</fullName>
    </submittedName>
</protein>
<accession>A0A2S1T2Q8</accession>